<feature type="domain" description="EAL" evidence="3">
    <location>
        <begin position="251"/>
        <end position="507"/>
    </location>
</feature>
<feature type="domain" description="GGDEF" evidence="5">
    <location>
        <begin position="113"/>
        <end position="242"/>
    </location>
</feature>
<proteinExistence type="predicted"/>
<dbReference type="NCBIfam" id="TIGR00254">
    <property type="entry name" value="GGDEF"/>
    <property type="match status" value="1"/>
</dbReference>
<dbReference type="PANTHER" id="PTHR44757:SF2">
    <property type="entry name" value="BIOFILM ARCHITECTURE MAINTENANCE PROTEIN MBAA"/>
    <property type="match status" value="1"/>
</dbReference>
<keyword evidence="1" id="KW-0812">Transmembrane</keyword>
<dbReference type="PROSITE" id="PS50883">
    <property type="entry name" value="EAL"/>
    <property type="match status" value="1"/>
</dbReference>
<evidence type="ECO:0000259" key="3">
    <source>
        <dbReference type="PROSITE" id="PS50883"/>
    </source>
</evidence>
<dbReference type="Pfam" id="PF00672">
    <property type="entry name" value="HAMP"/>
    <property type="match status" value="1"/>
</dbReference>
<evidence type="ECO:0000259" key="5">
    <source>
        <dbReference type="PROSITE" id="PS50887"/>
    </source>
</evidence>
<name>A0ABU9X2T9_9MICC</name>
<keyword evidence="7" id="KW-1185">Reference proteome</keyword>
<dbReference type="SUPFAM" id="SSF55073">
    <property type="entry name" value="Nucleotide cyclase"/>
    <property type="match status" value="1"/>
</dbReference>
<evidence type="ECO:0000259" key="4">
    <source>
        <dbReference type="PROSITE" id="PS50885"/>
    </source>
</evidence>
<dbReference type="InterPro" id="IPR035919">
    <property type="entry name" value="EAL_sf"/>
</dbReference>
<dbReference type="SMART" id="SM00267">
    <property type="entry name" value="GGDEF"/>
    <property type="match status" value="1"/>
</dbReference>
<keyword evidence="2" id="KW-1133">Transmembrane helix</keyword>
<dbReference type="SUPFAM" id="SSF141868">
    <property type="entry name" value="EAL domain-like"/>
    <property type="match status" value="1"/>
</dbReference>
<dbReference type="EMBL" id="JBDFRB010000017">
    <property type="protein sequence ID" value="MEN2745750.1"/>
    <property type="molecule type" value="Genomic_DNA"/>
</dbReference>
<dbReference type="Proteomes" id="UP001422074">
    <property type="component" value="Unassembled WGS sequence"/>
</dbReference>
<keyword evidence="2" id="KW-0472">Membrane</keyword>
<protein>
    <submittedName>
        <fullName evidence="6">EAL domain-containing protein</fullName>
    </submittedName>
</protein>
<evidence type="ECO:0000313" key="6">
    <source>
        <dbReference type="EMBL" id="MEN2745750.1"/>
    </source>
</evidence>
<feature type="domain" description="HAMP" evidence="4">
    <location>
        <begin position="15"/>
        <end position="63"/>
    </location>
</feature>
<dbReference type="RefSeq" id="WP_345886291.1">
    <property type="nucleotide sequence ID" value="NZ_JBDFRB010000017.1"/>
</dbReference>
<dbReference type="InterPro" id="IPR001633">
    <property type="entry name" value="EAL_dom"/>
</dbReference>
<evidence type="ECO:0000256" key="2">
    <source>
        <dbReference type="ARBA" id="ARBA00022989"/>
    </source>
</evidence>
<reference evidence="6 7" key="1">
    <citation type="submission" date="2024-05" db="EMBL/GenBank/DDBJ databases">
        <title>Sinomonas sp. nov., isolated from a waste landfill.</title>
        <authorList>
            <person name="Zhao Y."/>
        </authorList>
    </citation>
    <scope>NUCLEOTIDE SEQUENCE [LARGE SCALE GENOMIC DNA]</scope>
    <source>
        <strain evidence="6 7">CCTCC AB2014300</strain>
    </source>
</reference>
<evidence type="ECO:0000313" key="7">
    <source>
        <dbReference type="Proteomes" id="UP001422074"/>
    </source>
</evidence>
<dbReference type="InterPro" id="IPR003660">
    <property type="entry name" value="HAMP_dom"/>
</dbReference>
<dbReference type="SMART" id="SM00052">
    <property type="entry name" value="EAL"/>
    <property type="match status" value="1"/>
</dbReference>
<dbReference type="PROSITE" id="PS50887">
    <property type="entry name" value="GGDEF"/>
    <property type="match status" value="1"/>
</dbReference>
<dbReference type="Gene3D" id="3.30.70.270">
    <property type="match status" value="1"/>
</dbReference>
<gene>
    <name evidence="6" type="ORF">ABCQ75_14575</name>
</gene>
<dbReference type="InterPro" id="IPR029787">
    <property type="entry name" value="Nucleotide_cyclase"/>
</dbReference>
<dbReference type="PROSITE" id="PS50885">
    <property type="entry name" value="HAMP"/>
    <property type="match status" value="1"/>
</dbReference>
<sequence>MEPAADAPGPPPDPRLQALVDAILVLASGDLSARVEPSDAGDELDAVITGVNLLAEELDHVYAELEDRVEERTAMLRRTQAELEELAVTDVLTGLPNRSALKDTAVRTTRATHTTAVIMVDLDSFKEINDTLGHDTGDRVLVEVSRRLRSTVRGSDVVARLGGDEFAILIRDTTEQEAMQVARRALESLQDNVSVGGGSVRATASIGVSVGPPDWPQRLRDADIAMYEAKSRGRNNVQVFRPAMLAATTERARTAAELRTALQNAELELVYQPIIALATGEAIGVEALVRWNHPTRGVVMPGAFIPIAEEMGLIVDLGRSVLEQAIAQMRAWMDEAPQLPAFTVHVNLSATELRRPGLDRDIRTCLDAHGVDPSRLVLEITETVLMTRGSEEARVLRRLRRLGIQLQIDDFGTGYSSISYLRDLPAQTVKVDQSLISTIDSDAAQAQFVEAVLHLITSAGLSAVVEGVETARQAELLRRMDCAYAQGYFFSRPVAPDRVLGLLAGFPAARG</sequence>
<comment type="caution">
    <text evidence="6">The sequence shown here is derived from an EMBL/GenBank/DDBJ whole genome shotgun (WGS) entry which is preliminary data.</text>
</comment>
<dbReference type="Gene3D" id="3.20.20.450">
    <property type="entry name" value="EAL domain"/>
    <property type="match status" value="1"/>
</dbReference>
<organism evidence="6 7">
    <name type="scientific">Sinomonas halotolerans</name>
    <dbReference type="NCBI Taxonomy" id="1644133"/>
    <lineage>
        <taxon>Bacteria</taxon>
        <taxon>Bacillati</taxon>
        <taxon>Actinomycetota</taxon>
        <taxon>Actinomycetes</taxon>
        <taxon>Micrococcales</taxon>
        <taxon>Micrococcaceae</taxon>
        <taxon>Sinomonas</taxon>
    </lineage>
</organism>
<dbReference type="Pfam" id="PF00990">
    <property type="entry name" value="GGDEF"/>
    <property type="match status" value="1"/>
</dbReference>
<dbReference type="CDD" id="cd01948">
    <property type="entry name" value="EAL"/>
    <property type="match status" value="1"/>
</dbReference>
<dbReference type="Pfam" id="PF00563">
    <property type="entry name" value="EAL"/>
    <property type="match status" value="1"/>
</dbReference>
<dbReference type="InterPro" id="IPR000160">
    <property type="entry name" value="GGDEF_dom"/>
</dbReference>
<evidence type="ECO:0000256" key="1">
    <source>
        <dbReference type="ARBA" id="ARBA00022692"/>
    </source>
</evidence>
<accession>A0ABU9X2T9</accession>
<dbReference type="InterPro" id="IPR052155">
    <property type="entry name" value="Biofilm_reg_signaling"/>
</dbReference>
<dbReference type="InterPro" id="IPR043128">
    <property type="entry name" value="Rev_trsase/Diguanyl_cyclase"/>
</dbReference>
<dbReference type="PANTHER" id="PTHR44757">
    <property type="entry name" value="DIGUANYLATE CYCLASE DGCP"/>
    <property type="match status" value="1"/>
</dbReference>
<dbReference type="CDD" id="cd01949">
    <property type="entry name" value="GGDEF"/>
    <property type="match status" value="1"/>
</dbReference>